<organism evidence="1 2">
    <name type="scientific">Boeremia exigua</name>
    <dbReference type="NCBI Taxonomy" id="749465"/>
    <lineage>
        <taxon>Eukaryota</taxon>
        <taxon>Fungi</taxon>
        <taxon>Dikarya</taxon>
        <taxon>Ascomycota</taxon>
        <taxon>Pezizomycotina</taxon>
        <taxon>Dothideomycetes</taxon>
        <taxon>Pleosporomycetidae</taxon>
        <taxon>Pleosporales</taxon>
        <taxon>Pleosporineae</taxon>
        <taxon>Didymellaceae</taxon>
        <taxon>Boeremia</taxon>
    </lineage>
</organism>
<keyword evidence="2" id="KW-1185">Reference proteome</keyword>
<proteinExistence type="predicted"/>
<reference evidence="1" key="1">
    <citation type="submission" date="2022-11" db="EMBL/GenBank/DDBJ databases">
        <title>Genome Sequence of Boeremia exigua.</title>
        <authorList>
            <person name="Buettner E."/>
        </authorList>
    </citation>
    <scope>NUCLEOTIDE SEQUENCE</scope>
    <source>
        <strain evidence="1">CU02</strain>
    </source>
</reference>
<sequence>MNRRPARLLPAYRPSAELCLLSEVTMSTLVNPLIGALHKPCTQEARAEIIQQIWPGTTSSPLTTPKSSGLNWDVYFSFYKRECEAALFDEGKHIAPRTHQDLLNIVRLLRSGLTETEVKQTIRQSLTQQRPMEDENRMLDAYIKLVARLYAMVSIGPMPYEVYLGGATFLSWTHGPLQDAVHEYFNVVPDTLLEPEDEAIGIHLTAYCIDHISGIEVVPTDNLVNHLRLVKRGRQPSFPHQPHRRDIRHPHSPIPRQRPQDKTVAGKRPPMGQRTANVQPLQSRTYLASLGALQILARPTGDFSRSSRRSDAPIESTVAGSEGQQEGRSVAPFVGGDCSDWIDAVFRASSEYRGGYSGVQGVSSDSGLTIESPGIVHKKKQA</sequence>
<protein>
    <submittedName>
        <fullName evidence="1">Uncharacterized protein</fullName>
    </submittedName>
</protein>
<evidence type="ECO:0000313" key="2">
    <source>
        <dbReference type="Proteomes" id="UP001153331"/>
    </source>
</evidence>
<gene>
    <name evidence="1" type="ORF">OPT61_g8871</name>
</gene>
<accession>A0ACC2HXK4</accession>
<dbReference type="Proteomes" id="UP001153331">
    <property type="component" value="Unassembled WGS sequence"/>
</dbReference>
<comment type="caution">
    <text evidence="1">The sequence shown here is derived from an EMBL/GenBank/DDBJ whole genome shotgun (WGS) entry which is preliminary data.</text>
</comment>
<name>A0ACC2HXK4_9PLEO</name>
<dbReference type="EMBL" id="JAPHNI010000930">
    <property type="protein sequence ID" value="KAJ8107433.1"/>
    <property type="molecule type" value="Genomic_DNA"/>
</dbReference>
<evidence type="ECO:0000313" key="1">
    <source>
        <dbReference type="EMBL" id="KAJ8107433.1"/>
    </source>
</evidence>